<protein>
    <recommendedName>
        <fullName evidence="2">Cytochrome bc1 complex Rieske iron-sulfur subunit</fullName>
    </recommendedName>
    <alternativeName>
        <fullName evidence="8">Cytochrome bc1 reductase complex subunit QcrA</fullName>
    </alternativeName>
</protein>
<evidence type="ECO:0000259" key="11">
    <source>
        <dbReference type="PROSITE" id="PS51296"/>
    </source>
</evidence>
<dbReference type="InterPro" id="IPR005805">
    <property type="entry name" value="Rieske_Fe-S_prot_C"/>
</dbReference>
<evidence type="ECO:0000313" key="13">
    <source>
        <dbReference type="Proteomes" id="UP000482960"/>
    </source>
</evidence>
<keyword evidence="13" id="KW-1185">Reference proteome</keyword>
<keyword evidence="3" id="KW-0001">2Fe-2S</keyword>
<dbReference type="InterPro" id="IPR036922">
    <property type="entry name" value="Rieske_2Fe-2S_sf"/>
</dbReference>
<evidence type="ECO:0000256" key="2">
    <source>
        <dbReference type="ARBA" id="ARBA00015816"/>
    </source>
</evidence>
<evidence type="ECO:0000256" key="4">
    <source>
        <dbReference type="ARBA" id="ARBA00022723"/>
    </source>
</evidence>
<evidence type="ECO:0000256" key="3">
    <source>
        <dbReference type="ARBA" id="ARBA00022714"/>
    </source>
</evidence>
<keyword evidence="5" id="KW-0408">Iron</keyword>
<dbReference type="SUPFAM" id="SSF50022">
    <property type="entry name" value="ISP domain"/>
    <property type="match status" value="1"/>
</dbReference>
<dbReference type="PANTHER" id="PTHR10134">
    <property type="entry name" value="CYTOCHROME B-C1 COMPLEX SUBUNIT RIESKE, MITOCHONDRIAL"/>
    <property type="match status" value="1"/>
</dbReference>
<dbReference type="GO" id="GO:0016705">
    <property type="term" value="F:oxidoreductase activity, acting on paired donors, with incorporation or reduction of molecular oxygen"/>
    <property type="evidence" value="ECO:0007669"/>
    <property type="project" value="UniProtKB-ARBA"/>
</dbReference>
<dbReference type="AlphaFoldDB" id="A0A6V8L6U4"/>
<evidence type="ECO:0000256" key="5">
    <source>
        <dbReference type="ARBA" id="ARBA00023004"/>
    </source>
</evidence>
<comment type="caution">
    <text evidence="12">The sequence shown here is derived from an EMBL/GenBank/DDBJ whole genome shotgun (WGS) entry which is preliminary data.</text>
</comment>
<proteinExistence type="predicted"/>
<dbReference type="Gene3D" id="2.102.10.10">
    <property type="entry name" value="Rieske [2Fe-2S] iron-sulphur domain"/>
    <property type="match status" value="1"/>
</dbReference>
<evidence type="ECO:0000256" key="8">
    <source>
        <dbReference type="ARBA" id="ARBA00029586"/>
    </source>
</evidence>
<dbReference type="PRINTS" id="PR00162">
    <property type="entry name" value="RIESKE"/>
</dbReference>
<dbReference type="InterPro" id="IPR014349">
    <property type="entry name" value="Rieske_Fe-S_prot"/>
</dbReference>
<evidence type="ECO:0000256" key="6">
    <source>
        <dbReference type="ARBA" id="ARBA00023014"/>
    </source>
</evidence>
<organism evidence="12 13">
    <name type="scientific">Phytohabitans rumicis</name>
    <dbReference type="NCBI Taxonomy" id="1076125"/>
    <lineage>
        <taxon>Bacteria</taxon>
        <taxon>Bacillati</taxon>
        <taxon>Actinomycetota</taxon>
        <taxon>Actinomycetes</taxon>
        <taxon>Micromonosporales</taxon>
        <taxon>Micromonosporaceae</taxon>
    </lineage>
</organism>
<dbReference type="Proteomes" id="UP000482960">
    <property type="component" value="Unassembled WGS sequence"/>
</dbReference>
<evidence type="ECO:0000256" key="9">
    <source>
        <dbReference type="ARBA" id="ARBA00034078"/>
    </source>
</evidence>
<keyword evidence="7" id="KW-1015">Disulfide bond</keyword>
<dbReference type="GO" id="GO:0046872">
    <property type="term" value="F:metal ion binding"/>
    <property type="evidence" value="ECO:0007669"/>
    <property type="project" value="UniProtKB-KW"/>
</dbReference>
<reference evidence="12 13" key="2">
    <citation type="submission" date="2020-03" db="EMBL/GenBank/DDBJ databases">
        <authorList>
            <person name="Ichikawa N."/>
            <person name="Kimura A."/>
            <person name="Kitahashi Y."/>
            <person name="Uohara A."/>
        </authorList>
    </citation>
    <scope>NUCLEOTIDE SEQUENCE [LARGE SCALE GENOMIC DNA]</scope>
    <source>
        <strain evidence="12 13">NBRC 108638</strain>
    </source>
</reference>
<dbReference type="PROSITE" id="PS51296">
    <property type="entry name" value="RIESKE"/>
    <property type="match status" value="1"/>
</dbReference>
<sequence length="153" mass="14502">MLAAGAVGVGAVGLLAACGDDDTAASTSTDSGSSTATSSAPSATSSSAAADSGSGSSSSNALASTSDIPVGSGKIFTAEKVVVTQPTEGDFKCFSAICTHQGCPVAKIDTSAITCTCHNSTFSLTDGSVLGGPASSPLAAQTITVADGSITLS</sequence>
<dbReference type="GO" id="GO:0004497">
    <property type="term" value="F:monooxygenase activity"/>
    <property type="evidence" value="ECO:0007669"/>
    <property type="project" value="UniProtKB-ARBA"/>
</dbReference>
<dbReference type="FunFam" id="2.102.10.10:FF:000016">
    <property type="entry name" value="Nitrite reductase/ring-hydroxylating ferredoxin subunit"/>
    <property type="match status" value="1"/>
</dbReference>
<dbReference type="InterPro" id="IPR017941">
    <property type="entry name" value="Rieske_2Fe-2S"/>
</dbReference>
<dbReference type="EMBL" id="BLPG01000001">
    <property type="protein sequence ID" value="GFJ92983.1"/>
    <property type="molecule type" value="Genomic_DNA"/>
</dbReference>
<evidence type="ECO:0000256" key="7">
    <source>
        <dbReference type="ARBA" id="ARBA00023157"/>
    </source>
</evidence>
<feature type="compositionally biased region" description="Low complexity" evidence="10">
    <location>
        <begin position="21"/>
        <end position="67"/>
    </location>
</feature>
<feature type="domain" description="Rieske" evidence="11">
    <location>
        <begin position="60"/>
        <end position="152"/>
    </location>
</feature>
<dbReference type="Pfam" id="PF00355">
    <property type="entry name" value="Rieske"/>
    <property type="match status" value="1"/>
</dbReference>
<comment type="function">
    <text evidence="1">Iron-sulfur subunit of the cytochrome bc1 complex, an essential component of the respiratory electron transport chain required for ATP synthesis. The bc1 complex catalyzes the oxidation of menaquinol and the reduction of cytochrome c in the respiratory chain. The bc1 complex operates through a Q-cycle mechanism that couples electron transfer to generation of the proton gradient that drives ATP synthesis.</text>
</comment>
<gene>
    <name evidence="12" type="ORF">Prum_066250</name>
</gene>
<evidence type="ECO:0000256" key="10">
    <source>
        <dbReference type="SAM" id="MobiDB-lite"/>
    </source>
</evidence>
<accession>A0A6V8L6U4</accession>
<comment type="cofactor">
    <cofactor evidence="9">
        <name>[2Fe-2S] cluster</name>
        <dbReference type="ChEBI" id="CHEBI:190135"/>
    </cofactor>
</comment>
<name>A0A6V8L6U4_9ACTN</name>
<dbReference type="GO" id="GO:0051537">
    <property type="term" value="F:2 iron, 2 sulfur cluster binding"/>
    <property type="evidence" value="ECO:0007669"/>
    <property type="project" value="UniProtKB-KW"/>
</dbReference>
<reference evidence="12 13" key="1">
    <citation type="submission" date="2020-03" db="EMBL/GenBank/DDBJ databases">
        <title>Whole genome shotgun sequence of Phytohabitans rumicis NBRC 108638.</title>
        <authorList>
            <person name="Komaki H."/>
            <person name="Tamura T."/>
        </authorList>
    </citation>
    <scope>NUCLEOTIDE SEQUENCE [LARGE SCALE GENOMIC DNA]</scope>
    <source>
        <strain evidence="12 13">NBRC 108638</strain>
    </source>
</reference>
<feature type="region of interest" description="Disordered" evidence="10">
    <location>
        <begin position="21"/>
        <end position="70"/>
    </location>
</feature>
<keyword evidence="6" id="KW-0411">Iron-sulfur</keyword>
<evidence type="ECO:0000313" key="12">
    <source>
        <dbReference type="EMBL" id="GFJ92983.1"/>
    </source>
</evidence>
<dbReference type="CDD" id="cd03467">
    <property type="entry name" value="Rieske"/>
    <property type="match status" value="1"/>
</dbReference>
<keyword evidence="4" id="KW-0479">Metal-binding</keyword>
<dbReference type="GO" id="GO:0016020">
    <property type="term" value="C:membrane"/>
    <property type="evidence" value="ECO:0007669"/>
    <property type="project" value="InterPro"/>
</dbReference>
<evidence type="ECO:0000256" key="1">
    <source>
        <dbReference type="ARBA" id="ARBA00002494"/>
    </source>
</evidence>